<keyword evidence="1" id="KW-0472">Membrane</keyword>
<keyword evidence="1" id="KW-1133">Transmembrane helix</keyword>
<gene>
    <name evidence="3" type="ORF">HQ865_22285</name>
</gene>
<dbReference type="EMBL" id="CP054139">
    <property type="protein sequence ID" value="QKJ32371.1"/>
    <property type="molecule type" value="Genomic_DNA"/>
</dbReference>
<reference evidence="3 4" key="1">
    <citation type="submission" date="2020-05" db="EMBL/GenBank/DDBJ databases">
        <title>Mucilaginibacter mali sp. nov.</title>
        <authorList>
            <person name="Kim H.S."/>
            <person name="Lee K.C."/>
            <person name="Suh M.K."/>
            <person name="Kim J.-S."/>
            <person name="Han K.-I."/>
            <person name="Eom M.K."/>
            <person name="Shin Y.K."/>
            <person name="Lee J.-S."/>
        </authorList>
    </citation>
    <scope>NUCLEOTIDE SEQUENCE [LARGE SCALE GENOMIC DNA]</scope>
    <source>
        <strain evidence="3 4">G2-14</strain>
    </source>
</reference>
<evidence type="ECO:0000313" key="3">
    <source>
        <dbReference type="EMBL" id="QKJ32371.1"/>
    </source>
</evidence>
<sequence>MKVPNKVLKLNLLFCLCAGSLAAQQAPFKYRADVAGVDSAGYYRINLSPELTARAKADLSDIRLAGTGGNFVAYVKNGDMPASGRPAFVNFPQVKTNSKPDTSTIFVAENPTGAPISHLWLKLKNTTASRRITLTGSDDLKQWFAISEDTGISPATAGDDKGVYQHQLQFPASNYRYLRVEIGNGKKSPLNIIKAGIYTYLPSVPRYVPLTGLSFKRADSPDHITHIYINFKEAYTVNKLHLPVSTKTYFHRAVNVYTNDTDHRWLSSKTLTGDDMYINLSVKAKSLDVQIVNNDDEPLAIDRVEASQSQDYIIARLEPKNAYYLLLGSDSVATPKYDLQFFVEKLSGPLPEVSHQLLVPNPAYQAIKAPPAKSYPYLLWLSVAVAVLVLLSLTIKMTREVAKKN</sequence>
<proteinExistence type="predicted"/>
<protein>
    <submittedName>
        <fullName evidence="3">DUF3999 family protein</fullName>
    </submittedName>
</protein>
<feature type="transmembrane region" description="Helical" evidence="1">
    <location>
        <begin position="377"/>
        <end position="395"/>
    </location>
</feature>
<keyword evidence="4" id="KW-1185">Reference proteome</keyword>
<organism evidence="3 4">
    <name type="scientific">Mucilaginibacter mali</name>
    <dbReference type="NCBI Taxonomy" id="2740462"/>
    <lineage>
        <taxon>Bacteria</taxon>
        <taxon>Pseudomonadati</taxon>
        <taxon>Bacteroidota</taxon>
        <taxon>Sphingobacteriia</taxon>
        <taxon>Sphingobacteriales</taxon>
        <taxon>Sphingobacteriaceae</taxon>
        <taxon>Mucilaginibacter</taxon>
    </lineage>
</organism>
<dbReference type="Pfam" id="PF13163">
    <property type="entry name" value="DUF3999"/>
    <property type="match status" value="1"/>
</dbReference>
<dbReference type="AlphaFoldDB" id="A0A7D4QB45"/>
<dbReference type="InterPro" id="IPR025060">
    <property type="entry name" value="DUF3999"/>
</dbReference>
<dbReference type="Proteomes" id="UP000505355">
    <property type="component" value="Chromosome"/>
</dbReference>
<evidence type="ECO:0000256" key="1">
    <source>
        <dbReference type="SAM" id="Phobius"/>
    </source>
</evidence>
<evidence type="ECO:0000313" key="4">
    <source>
        <dbReference type="Proteomes" id="UP000505355"/>
    </source>
</evidence>
<name>A0A7D4QB45_9SPHI</name>
<keyword evidence="2" id="KW-0732">Signal</keyword>
<accession>A0A7D4QB45</accession>
<evidence type="ECO:0000256" key="2">
    <source>
        <dbReference type="SAM" id="SignalP"/>
    </source>
</evidence>
<dbReference type="RefSeq" id="WP_173417021.1">
    <property type="nucleotide sequence ID" value="NZ_CP054139.1"/>
</dbReference>
<keyword evidence="1" id="KW-0812">Transmembrane</keyword>
<feature type="chain" id="PRO_5028920732" evidence="2">
    <location>
        <begin position="26"/>
        <end position="405"/>
    </location>
</feature>
<dbReference type="KEGG" id="mmab:HQ865_22285"/>
<feature type="signal peptide" evidence="2">
    <location>
        <begin position="1"/>
        <end position="25"/>
    </location>
</feature>